<organism evidence="8 9">
    <name type="scientific">Catonella morbi ATCC 51271</name>
    <dbReference type="NCBI Taxonomy" id="592026"/>
    <lineage>
        <taxon>Bacteria</taxon>
        <taxon>Bacillati</taxon>
        <taxon>Bacillota</taxon>
        <taxon>Clostridia</taxon>
        <taxon>Lachnospirales</taxon>
        <taxon>Lachnospiraceae</taxon>
        <taxon>Catonella</taxon>
    </lineage>
</organism>
<dbReference type="Pfam" id="PF04024">
    <property type="entry name" value="PspC"/>
    <property type="match status" value="1"/>
</dbReference>
<name>V2Y324_9FIRM</name>
<dbReference type="EMBL" id="ACIL03000017">
    <property type="protein sequence ID" value="ESL02071.1"/>
    <property type="molecule type" value="Genomic_DNA"/>
</dbReference>
<evidence type="ECO:0000259" key="7">
    <source>
        <dbReference type="Pfam" id="PF04024"/>
    </source>
</evidence>
<evidence type="ECO:0000256" key="3">
    <source>
        <dbReference type="ARBA" id="ARBA00022692"/>
    </source>
</evidence>
<evidence type="ECO:0000256" key="1">
    <source>
        <dbReference type="ARBA" id="ARBA00004162"/>
    </source>
</evidence>
<keyword evidence="5 6" id="KW-0472">Membrane</keyword>
<evidence type="ECO:0000256" key="6">
    <source>
        <dbReference type="SAM" id="Phobius"/>
    </source>
</evidence>
<proteinExistence type="predicted"/>
<feature type="domain" description="Phage shock protein PspC N-terminal" evidence="7">
    <location>
        <begin position="23"/>
        <end position="79"/>
    </location>
</feature>
<dbReference type="GO" id="GO:0005886">
    <property type="term" value="C:plasma membrane"/>
    <property type="evidence" value="ECO:0007669"/>
    <property type="project" value="UniProtKB-SubCell"/>
</dbReference>
<keyword evidence="2" id="KW-1003">Cell membrane</keyword>
<dbReference type="Proteomes" id="UP000018227">
    <property type="component" value="Unassembled WGS sequence"/>
</dbReference>
<evidence type="ECO:0000313" key="9">
    <source>
        <dbReference type="Proteomes" id="UP000018227"/>
    </source>
</evidence>
<dbReference type="AlphaFoldDB" id="V2Y324"/>
<dbReference type="PANTHER" id="PTHR33885:SF3">
    <property type="entry name" value="PHAGE SHOCK PROTEIN C"/>
    <property type="match status" value="1"/>
</dbReference>
<dbReference type="HOGENOM" id="CLU_143433_4_3_9"/>
<comment type="caution">
    <text evidence="8">The sequence shown here is derived from an EMBL/GenBank/DDBJ whole genome shotgun (WGS) entry which is preliminary data.</text>
</comment>
<sequence>MKKQPLYDKIIVLFNKRKVINMKRLVKSPDRRLLGVCGGIAEYFDLDPNVVRILWVVFCLLGGSGVLAYIIAALIMPNE</sequence>
<evidence type="ECO:0000256" key="2">
    <source>
        <dbReference type="ARBA" id="ARBA00022475"/>
    </source>
</evidence>
<reference evidence="8 9" key="1">
    <citation type="submission" date="2013-06" db="EMBL/GenBank/DDBJ databases">
        <authorList>
            <person name="Weinstock G."/>
            <person name="Sodergren E."/>
            <person name="Clifton S."/>
            <person name="Fulton L."/>
            <person name="Fulton B."/>
            <person name="Courtney L."/>
            <person name="Fronick C."/>
            <person name="Harrison M."/>
            <person name="Strong C."/>
            <person name="Farmer C."/>
            <person name="Delahaunty K."/>
            <person name="Markovic C."/>
            <person name="Hall O."/>
            <person name="Minx P."/>
            <person name="Tomlinson C."/>
            <person name="Mitreva M."/>
            <person name="Nelson J."/>
            <person name="Hou S."/>
            <person name="Wollam A."/>
            <person name="Pepin K.H."/>
            <person name="Johnson M."/>
            <person name="Bhonagiri V."/>
            <person name="Nash W.E."/>
            <person name="Warren W."/>
            <person name="Chinwalla A."/>
            <person name="Mardis E.R."/>
            <person name="Wilson R.K."/>
        </authorList>
    </citation>
    <scope>NUCLEOTIDE SEQUENCE [LARGE SCALE GENOMIC DNA]</scope>
    <source>
        <strain evidence="8 9">ATCC 51271</strain>
    </source>
</reference>
<dbReference type="InterPro" id="IPR052027">
    <property type="entry name" value="PspC"/>
</dbReference>
<evidence type="ECO:0000256" key="5">
    <source>
        <dbReference type="ARBA" id="ARBA00023136"/>
    </source>
</evidence>
<keyword evidence="3 6" id="KW-0812">Transmembrane</keyword>
<evidence type="ECO:0000256" key="4">
    <source>
        <dbReference type="ARBA" id="ARBA00022989"/>
    </source>
</evidence>
<dbReference type="eggNOG" id="COG1983">
    <property type="taxonomic scope" value="Bacteria"/>
</dbReference>
<dbReference type="PANTHER" id="PTHR33885">
    <property type="entry name" value="PHAGE SHOCK PROTEIN C"/>
    <property type="match status" value="1"/>
</dbReference>
<gene>
    <name evidence="8" type="ORF">GCWU0000282_002890</name>
</gene>
<comment type="subcellular location">
    <subcellularLocation>
        <location evidence="1">Cell membrane</location>
        <topology evidence="1">Single-pass membrane protein</topology>
    </subcellularLocation>
</comment>
<accession>V2Y324</accession>
<feature type="transmembrane region" description="Helical" evidence="6">
    <location>
        <begin position="53"/>
        <end position="76"/>
    </location>
</feature>
<dbReference type="STRING" id="592026.GCWU0000282_002890"/>
<evidence type="ECO:0000313" key="8">
    <source>
        <dbReference type="EMBL" id="ESL02071.1"/>
    </source>
</evidence>
<keyword evidence="4 6" id="KW-1133">Transmembrane helix</keyword>
<protein>
    <submittedName>
        <fullName evidence="8">PspC domain protein</fullName>
    </submittedName>
</protein>
<keyword evidence="9" id="KW-1185">Reference proteome</keyword>
<dbReference type="InterPro" id="IPR007168">
    <property type="entry name" value="Phageshock_PspC_N"/>
</dbReference>